<evidence type="ECO:0000313" key="1">
    <source>
        <dbReference type="EMBL" id="ABF54365.1"/>
    </source>
</evidence>
<dbReference type="InterPro" id="IPR046662">
    <property type="entry name" value="DUF6771"/>
</dbReference>
<dbReference type="EMBL" id="CP000356">
    <property type="protein sequence ID" value="ABF54365.1"/>
    <property type="molecule type" value="Genomic_DNA"/>
</dbReference>
<dbReference type="KEGG" id="sal:Sala_2660"/>
<dbReference type="eggNOG" id="ENOG5032E5G">
    <property type="taxonomic scope" value="Bacteria"/>
</dbReference>
<keyword evidence="2" id="KW-1185">Reference proteome</keyword>
<dbReference type="HOGENOM" id="CLU_2048217_0_0_5"/>
<dbReference type="STRING" id="317655.Sala_2660"/>
<dbReference type="Pfam" id="PF20561">
    <property type="entry name" value="DUF6771"/>
    <property type="match status" value="1"/>
</dbReference>
<protein>
    <submittedName>
        <fullName evidence="1">Uncharacterized protein</fullName>
    </submittedName>
</protein>
<proteinExistence type="predicted"/>
<dbReference type="RefSeq" id="WP_011542930.1">
    <property type="nucleotide sequence ID" value="NC_008048.1"/>
</dbReference>
<reference evidence="1 2" key="1">
    <citation type="journal article" date="2009" name="Proc. Natl. Acad. Sci. U.S.A.">
        <title>The genomic basis of trophic strategy in marine bacteria.</title>
        <authorList>
            <person name="Lauro F.M."/>
            <person name="McDougald D."/>
            <person name="Thomas T."/>
            <person name="Williams T.J."/>
            <person name="Egan S."/>
            <person name="Rice S."/>
            <person name="DeMaere M.Z."/>
            <person name="Ting L."/>
            <person name="Ertan H."/>
            <person name="Johnson J."/>
            <person name="Ferriera S."/>
            <person name="Lapidus A."/>
            <person name="Anderson I."/>
            <person name="Kyrpides N."/>
            <person name="Munk A.C."/>
            <person name="Detter C."/>
            <person name="Han C.S."/>
            <person name="Brown M.V."/>
            <person name="Robb F.T."/>
            <person name="Kjelleberg S."/>
            <person name="Cavicchioli R."/>
        </authorList>
    </citation>
    <scope>NUCLEOTIDE SEQUENCE [LARGE SCALE GENOMIC DNA]</scope>
    <source>
        <strain evidence="2">DSM 13593 / LMG 18877 / RB2256</strain>
    </source>
</reference>
<organism evidence="1 2">
    <name type="scientific">Sphingopyxis alaskensis (strain DSM 13593 / LMG 18877 / RB2256)</name>
    <name type="common">Sphingomonas alaskensis</name>
    <dbReference type="NCBI Taxonomy" id="317655"/>
    <lineage>
        <taxon>Bacteria</taxon>
        <taxon>Pseudomonadati</taxon>
        <taxon>Pseudomonadota</taxon>
        <taxon>Alphaproteobacteria</taxon>
        <taxon>Sphingomonadales</taxon>
        <taxon>Sphingomonadaceae</taxon>
        <taxon>Sphingopyxis</taxon>
    </lineage>
</organism>
<accession>Q1GPQ7</accession>
<name>Q1GPQ7_SPHAL</name>
<dbReference type="AlphaFoldDB" id="Q1GPQ7"/>
<dbReference type="Proteomes" id="UP000006578">
    <property type="component" value="Chromosome"/>
</dbReference>
<sequence>MTDRRETLSRLQARHEATGFPLPLKACQRQAGTRPDAPLPPVGINALAIKFTICSHVGMERIERQELSAILLAAPGWARVGLTMPDERMRERAADALAATIIAKLDGSSPPDVNQLNLPL</sequence>
<gene>
    <name evidence="1" type="ordered locus">Sala_2660</name>
</gene>
<evidence type="ECO:0000313" key="2">
    <source>
        <dbReference type="Proteomes" id="UP000006578"/>
    </source>
</evidence>